<evidence type="ECO:0008006" key="2">
    <source>
        <dbReference type="Google" id="ProtNLM"/>
    </source>
</evidence>
<proteinExistence type="predicted"/>
<sequence length="300" mass="34495">MRIFYIVTFVLALFTFSGAAQDIVFSQNMFYKDNINPSSFLISNDLNVFLLYNNNLGGGFDMNPKTQVADVNVVTGNHKLGLFVINDKLGYDKIQNVKVRYAQRFQISNNSSFSLGLAVGVVHRKLEVTRLIFETPDDPLSYQDYSRTWFDYDFGAEFQQGKLYIGLSATHFGKIFNPGENEVLTAHFYGYIQYAYSINKVFMLYPNLVARQWKGSFFVEPGLTAFYKKTAWAGISFSDFQDLSVSIGMKVHKNIMFGYAYRANLNRQILNPFVSNTNEVFLNFSMNRQNRNIKTPRFID</sequence>
<name>A0A3B0TWH9_9ZZZZ</name>
<dbReference type="AlphaFoldDB" id="A0A3B0TWH9"/>
<dbReference type="NCBIfam" id="TIGR03519">
    <property type="entry name" value="T9SS_PorP_fam"/>
    <property type="match status" value="1"/>
</dbReference>
<dbReference type="InterPro" id="IPR019861">
    <property type="entry name" value="PorP/SprF_Bacteroidetes"/>
</dbReference>
<dbReference type="EMBL" id="UOEP01000181">
    <property type="protein sequence ID" value="VAW22935.1"/>
    <property type="molecule type" value="Genomic_DNA"/>
</dbReference>
<accession>A0A3B0TWH9</accession>
<protein>
    <recommendedName>
        <fullName evidence="2">Type IX secretion system membrane protein PorP/SprF</fullName>
    </recommendedName>
</protein>
<gene>
    <name evidence="1" type="ORF">MNBD_BACTEROID01-904</name>
</gene>
<evidence type="ECO:0000313" key="1">
    <source>
        <dbReference type="EMBL" id="VAW22935.1"/>
    </source>
</evidence>
<dbReference type="Pfam" id="PF11751">
    <property type="entry name" value="PorP_SprF"/>
    <property type="match status" value="1"/>
</dbReference>
<reference evidence="1" key="1">
    <citation type="submission" date="2018-06" db="EMBL/GenBank/DDBJ databases">
        <authorList>
            <person name="Zhirakovskaya E."/>
        </authorList>
    </citation>
    <scope>NUCLEOTIDE SEQUENCE</scope>
</reference>
<organism evidence="1">
    <name type="scientific">hydrothermal vent metagenome</name>
    <dbReference type="NCBI Taxonomy" id="652676"/>
    <lineage>
        <taxon>unclassified sequences</taxon>
        <taxon>metagenomes</taxon>
        <taxon>ecological metagenomes</taxon>
    </lineage>
</organism>